<dbReference type="RefSeq" id="WP_119976512.1">
    <property type="nucleotide sequence ID" value="NZ_JBHSQA010000004.1"/>
</dbReference>
<dbReference type="PANTHER" id="PTHR33164">
    <property type="entry name" value="TRANSCRIPTIONAL REGULATOR, MARR FAMILY"/>
    <property type="match status" value="1"/>
</dbReference>
<dbReference type="OrthoDB" id="8635520at2"/>
<evidence type="ECO:0000256" key="1">
    <source>
        <dbReference type="SAM" id="MobiDB-lite"/>
    </source>
</evidence>
<dbReference type="Gene3D" id="1.10.10.10">
    <property type="entry name" value="Winged helix-like DNA-binding domain superfamily/Winged helix DNA-binding domain"/>
    <property type="match status" value="1"/>
</dbReference>
<dbReference type="InterPro" id="IPR036388">
    <property type="entry name" value="WH-like_DNA-bd_sf"/>
</dbReference>
<dbReference type="Pfam" id="PF01047">
    <property type="entry name" value="MarR"/>
    <property type="match status" value="1"/>
</dbReference>
<evidence type="ECO:0000259" key="2">
    <source>
        <dbReference type="PROSITE" id="PS50995"/>
    </source>
</evidence>
<dbReference type="AlphaFoldDB" id="A0A3A5MAN5"/>
<dbReference type="SMART" id="SM00347">
    <property type="entry name" value="HTH_MARR"/>
    <property type="match status" value="1"/>
</dbReference>
<dbReference type="PROSITE" id="PS50995">
    <property type="entry name" value="HTH_MARR_2"/>
    <property type="match status" value="1"/>
</dbReference>
<feature type="domain" description="HTH marR-type" evidence="2">
    <location>
        <begin position="42"/>
        <end position="178"/>
    </location>
</feature>
<dbReference type="GO" id="GO:0006950">
    <property type="term" value="P:response to stress"/>
    <property type="evidence" value="ECO:0007669"/>
    <property type="project" value="TreeGrafter"/>
</dbReference>
<evidence type="ECO:0000313" key="3">
    <source>
        <dbReference type="EMBL" id="RJT85138.1"/>
    </source>
</evidence>
<dbReference type="InterPro" id="IPR000835">
    <property type="entry name" value="HTH_MarR-typ"/>
</dbReference>
<name>A0A3A5MAN5_9MICO</name>
<dbReference type="InterPro" id="IPR036390">
    <property type="entry name" value="WH_DNA-bd_sf"/>
</dbReference>
<dbReference type="SUPFAM" id="SSF46785">
    <property type="entry name" value="Winged helix' DNA-binding domain"/>
    <property type="match status" value="1"/>
</dbReference>
<sequence>MTESIPGATVPASPATTAAAADSPGSADAIGVRLRDPDRLHDTDLANEIEFMTARARSIGSSRANAMLAELDLRVRSYSVLSLACSGQNPSQRELAAFLSLDPSQIVALVDHLENRGAVTREQDSRDRRSKVIVATAAGRILYRQAAAVIQAAEDDSLRDLSPAEREQLRSLLRRIAFDQTPPIEGVTPR</sequence>
<dbReference type="PANTHER" id="PTHR33164:SF43">
    <property type="entry name" value="HTH-TYPE TRANSCRIPTIONAL REPRESSOR YETL"/>
    <property type="match status" value="1"/>
</dbReference>
<evidence type="ECO:0000313" key="4">
    <source>
        <dbReference type="Proteomes" id="UP000272015"/>
    </source>
</evidence>
<reference evidence="3 4" key="1">
    <citation type="submission" date="2018-09" db="EMBL/GenBank/DDBJ databases">
        <title>Novel species of Cryobacterium.</title>
        <authorList>
            <person name="Liu Q."/>
            <person name="Xin Y.-H."/>
        </authorList>
    </citation>
    <scope>NUCLEOTIDE SEQUENCE [LARGE SCALE GENOMIC DNA]</scope>
    <source>
        <strain evidence="3 4">Hh39</strain>
    </source>
</reference>
<protein>
    <submittedName>
        <fullName evidence="3">MarR family transcriptional regulator</fullName>
    </submittedName>
</protein>
<proteinExistence type="predicted"/>
<comment type="caution">
    <text evidence="3">The sequence shown here is derived from an EMBL/GenBank/DDBJ whole genome shotgun (WGS) entry which is preliminary data.</text>
</comment>
<dbReference type="PRINTS" id="PR00598">
    <property type="entry name" value="HTHMARR"/>
</dbReference>
<feature type="region of interest" description="Disordered" evidence="1">
    <location>
        <begin position="1"/>
        <end position="28"/>
    </location>
</feature>
<dbReference type="EMBL" id="QZVS01000096">
    <property type="protein sequence ID" value="RJT85138.1"/>
    <property type="molecule type" value="Genomic_DNA"/>
</dbReference>
<keyword evidence="4" id="KW-1185">Reference proteome</keyword>
<organism evidence="3 4">
    <name type="scientific">Cryobacterium melibiosiphilum</name>
    <dbReference type="NCBI Taxonomy" id="995039"/>
    <lineage>
        <taxon>Bacteria</taxon>
        <taxon>Bacillati</taxon>
        <taxon>Actinomycetota</taxon>
        <taxon>Actinomycetes</taxon>
        <taxon>Micrococcales</taxon>
        <taxon>Microbacteriaceae</taxon>
        <taxon>Cryobacterium</taxon>
    </lineage>
</organism>
<dbReference type="InterPro" id="IPR039422">
    <property type="entry name" value="MarR/SlyA-like"/>
</dbReference>
<dbReference type="Proteomes" id="UP000272015">
    <property type="component" value="Unassembled WGS sequence"/>
</dbReference>
<accession>A0A3A5MAN5</accession>
<gene>
    <name evidence="3" type="ORF">D6T64_19550</name>
</gene>
<dbReference type="GO" id="GO:0003700">
    <property type="term" value="F:DNA-binding transcription factor activity"/>
    <property type="evidence" value="ECO:0007669"/>
    <property type="project" value="InterPro"/>
</dbReference>